<name>A0A550JJD8_9BACT</name>
<evidence type="ECO:0000259" key="5">
    <source>
        <dbReference type="Pfam" id="PF25954"/>
    </source>
</evidence>
<dbReference type="Gene3D" id="2.40.50.100">
    <property type="match status" value="1"/>
</dbReference>
<dbReference type="Pfam" id="PF25881">
    <property type="entry name" value="HH_YBHG"/>
    <property type="match status" value="1"/>
</dbReference>
<dbReference type="GO" id="GO:1990961">
    <property type="term" value="P:xenobiotic detoxification by transmembrane export across the plasma membrane"/>
    <property type="evidence" value="ECO:0007669"/>
    <property type="project" value="InterPro"/>
</dbReference>
<dbReference type="InterPro" id="IPR059052">
    <property type="entry name" value="HH_YbhG-like"/>
</dbReference>
<dbReference type="OrthoDB" id="9784484at2"/>
<evidence type="ECO:0000256" key="1">
    <source>
        <dbReference type="ARBA" id="ARBA00004196"/>
    </source>
</evidence>
<dbReference type="InterPro" id="IPR030190">
    <property type="entry name" value="MacA_alpha-hairpin_sf"/>
</dbReference>
<dbReference type="GO" id="GO:0019898">
    <property type="term" value="C:extrinsic component of membrane"/>
    <property type="evidence" value="ECO:0007669"/>
    <property type="project" value="InterPro"/>
</dbReference>
<dbReference type="InterPro" id="IPR050465">
    <property type="entry name" value="UPF0194_transport"/>
</dbReference>
<proteinExistence type="predicted"/>
<dbReference type="Gene3D" id="6.10.140.1990">
    <property type="match status" value="1"/>
</dbReference>
<dbReference type="RefSeq" id="WP_092056227.1">
    <property type="nucleotide sequence ID" value="NZ_FOJJ01000012.1"/>
</dbReference>
<dbReference type="Proteomes" id="UP000317155">
    <property type="component" value="Unassembled WGS sequence"/>
</dbReference>
<dbReference type="GO" id="GO:1990195">
    <property type="term" value="C:macrolide transmembrane transporter complex"/>
    <property type="evidence" value="ECO:0007669"/>
    <property type="project" value="InterPro"/>
</dbReference>
<comment type="caution">
    <text evidence="6">The sequence shown here is derived from an EMBL/GenBank/DDBJ whole genome shotgun (WGS) entry which is preliminary data.</text>
</comment>
<sequence>MKNSRSGLLLILFLALAAVILALFGPGLFSKRPTAPSTAPQQIPSPPPAGFAAKGLVESVQEVVLSSRVAGEIMEITVEEGDRAGAGAVLVRMNDRKVAAQVELSEARLLAAQAGFREQSSGFRKEDVAAGDSAVQRATAVFEQAGIESERQKRLLEKGATTRVEWEKAEEARRVARAQLDELKAQQDKLRRGSRQETVDQAKAGVAEIHAELKYQRALLADYSIAAPFDALVIERFVEPGETVDIAAPLLSLIDPDQLRIHAEVEESDVGRVVLDQQVAVTVDNLPGKTYGGKVYRIFPTVSRKSQRTFDPMASFDINTQKVYIALDDYAGLVHGMTVNVRFLE</sequence>
<organism evidence="6 7">
    <name type="scientific">Trichloromonas acetexigens</name>
    <dbReference type="NCBI Taxonomy" id="38815"/>
    <lineage>
        <taxon>Bacteria</taxon>
        <taxon>Pseudomonadati</taxon>
        <taxon>Thermodesulfobacteriota</taxon>
        <taxon>Desulfuromonadia</taxon>
        <taxon>Desulfuromonadales</taxon>
        <taxon>Trichloromonadaceae</taxon>
        <taxon>Trichloromonas</taxon>
    </lineage>
</organism>
<evidence type="ECO:0000313" key="6">
    <source>
        <dbReference type="EMBL" id="TRO83329.1"/>
    </source>
</evidence>
<evidence type="ECO:0000256" key="3">
    <source>
        <dbReference type="SAM" id="Coils"/>
    </source>
</evidence>
<keyword evidence="2 3" id="KW-0175">Coiled coil</keyword>
<dbReference type="InterPro" id="IPR058792">
    <property type="entry name" value="Beta-barrel_RND_2"/>
</dbReference>
<dbReference type="SUPFAM" id="SSF111369">
    <property type="entry name" value="HlyD-like secretion proteins"/>
    <property type="match status" value="2"/>
</dbReference>
<evidence type="ECO:0000256" key="2">
    <source>
        <dbReference type="ARBA" id="ARBA00023054"/>
    </source>
</evidence>
<evidence type="ECO:0000259" key="4">
    <source>
        <dbReference type="Pfam" id="PF25881"/>
    </source>
</evidence>
<feature type="domain" description="CusB-like beta-barrel" evidence="5">
    <location>
        <begin position="261"/>
        <end position="307"/>
    </location>
</feature>
<keyword evidence="7" id="KW-1185">Reference proteome</keyword>
<dbReference type="Gene3D" id="2.40.30.170">
    <property type="match status" value="1"/>
</dbReference>
<evidence type="ECO:0000313" key="7">
    <source>
        <dbReference type="Proteomes" id="UP000317155"/>
    </source>
</evidence>
<dbReference type="Pfam" id="PF25954">
    <property type="entry name" value="Beta-barrel_RND_2"/>
    <property type="match status" value="1"/>
</dbReference>
<dbReference type="GO" id="GO:0030313">
    <property type="term" value="C:cell envelope"/>
    <property type="evidence" value="ECO:0007669"/>
    <property type="project" value="UniProtKB-SubCell"/>
</dbReference>
<protein>
    <submittedName>
        <fullName evidence="6">HlyD family efflux transporter periplasmic adaptor subunit</fullName>
    </submittedName>
</protein>
<dbReference type="EMBL" id="VJVV01000002">
    <property type="protein sequence ID" value="TRO83329.1"/>
    <property type="molecule type" value="Genomic_DNA"/>
</dbReference>
<dbReference type="PANTHER" id="PTHR32347">
    <property type="entry name" value="EFFLUX SYSTEM COMPONENT YKNX-RELATED"/>
    <property type="match status" value="1"/>
</dbReference>
<comment type="subcellular location">
    <subcellularLocation>
        <location evidence="1">Cell envelope</location>
    </subcellularLocation>
</comment>
<feature type="domain" description="YbhG-like alpha-helical hairpin" evidence="4">
    <location>
        <begin position="97"/>
        <end position="214"/>
    </location>
</feature>
<gene>
    <name evidence="6" type="ORF">FL622_04395</name>
</gene>
<feature type="coiled-coil region" evidence="3">
    <location>
        <begin position="166"/>
        <end position="193"/>
    </location>
</feature>
<dbReference type="AlphaFoldDB" id="A0A550JJD8"/>
<reference evidence="6 7" key="1">
    <citation type="submission" date="2019-07" db="EMBL/GenBank/DDBJ databases">
        <title>Insights of Desulfuromonas acetexigens electromicrobiology.</title>
        <authorList>
            <person name="Katuri K."/>
            <person name="Sapireddy V."/>
            <person name="Shaw D.R."/>
            <person name="Saikaly P."/>
        </authorList>
    </citation>
    <scope>NUCLEOTIDE SEQUENCE [LARGE SCALE GENOMIC DNA]</scope>
    <source>
        <strain evidence="6 7">2873</strain>
    </source>
</reference>
<accession>A0A550JJD8</accession>